<sequence>MALGIFMMFLALLFPSISISSSDFPITFDINCFVRIVYDGNLNSLSTHPIKILLPLETSSTSDTTISYTIQDVSNFSFAFDAEDIHINNEITIFDGYFPFFSKYSKTCDVFILLTSTFNSTTTAIQESGYGTSIDATFLVVVNCYNDSIMDNAFITEFLQNFGSLQAESFSAIYSNLAFVTLLKFETKSQTTRMPRVYAYCYRCPEKLYRIDVAVEEVEKDSFRSSEIRSVCKHLNSNGWNMKALVLVPGPPTSYDGQITNIDPKTGKGRKSFIQHLKENYIFEYFLFRMASDQINVTIDPRFKTFVVDYEPESYWNLTIKVIAINLLVIRNDVAATRGSYLVTHQETLALVYCMETSTLVKVKWDIYFTVLDIPSWTCIIITILVYAFIYKSITHAIDLAWMLLDMEFWKRHPRIILAPYFTGAMLLHWTYDSGMSTDFIAFSFPRYFREMMDTGYGIWDNDISSRMEDVDVDVMNNFIPESIRNFLYQNAGVKDLSKVFYMEFGYNLPENVHDRVKAMANKKLLLVNGVENSFMFPSLFMTLSAMKTVVVDNEFVCGILHQHPSTNFQTTHSFLIRGYLSMRFYELLKRFLAAGLGKHIQSLITLQSALKSMPKIDDVNAVLSSSSFGWMVNQNRERFKARIEGMYESLTRNCSSNKVQAFKEDEDLTL</sequence>
<reference evidence="2 3" key="1">
    <citation type="submission" date="2024-08" db="EMBL/GenBank/DDBJ databases">
        <authorList>
            <person name="Cucini C."/>
            <person name="Frati F."/>
        </authorList>
    </citation>
    <scope>NUCLEOTIDE SEQUENCE [LARGE SCALE GENOMIC DNA]</scope>
</reference>
<evidence type="ECO:0000313" key="2">
    <source>
        <dbReference type="EMBL" id="CAL8121318.1"/>
    </source>
</evidence>
<keyword evidence="1" id="KW-0732">Signal</keyword>
<proteinExistence type="predicted"/>
<accession>A0ABP1R6A6</accession>
<feature type="signal peptide" evidence="1">
    <location>
        <begin position="1"/>
        <end position="22"/>
    </location>
</feature>
<dbReference type="EMBL" id="CAXLJM020000065">
    <property type="protein sequence ID" value="CAL8121318.1"/>
    <property type="molecule type" value="Genomic_DNA"/>
</dbReference>
<protein>
    <submittedName>
        <fullName evidence="2">Uncharacterized protein</fullName>
    </submittedName>
</protein>
<dbReference type="Proteomes" id="UP001642540">
    <property type="component" value="Unassembled WGS sequence"/>
</dbReference>
<evidence type="ECO:0000313" key="3">
    <source>
        <dbReference type="Proteomes" id="UP001642540"/>
    </source>
</evidence>
<evidence type="ECO:0000256" key="1">
    <source>
        <dbReference type="SAM" id="SignalP"/>
    </source>
</evidence>
<comment type="caution">
    <text evidence="2">The sequence shown here is derived from an EMBL/GenBank/DDBJ whole genome shotgun (WGS) entry which is preliminary data.</text>
</comment>
<gene>
    <name evidence="2" type="ORF">ODALV1_LOCUS19326</name>
</gene>
<name>A0ABP1R6A6_9HEXA</name>
<feature type="chain" id="PRO_5046925012" evidence="1">
    <location>
        <begin position="23"/>
        <end position="671"/>
    </location>
</feature>
<organism evidence="2 3">
    <name type="scientific">Orchesella dallaii</name>
    <dbReference type="NCBI Taxonomy" id="48710"/>
    <lineage>
        <taxon>Eukaryota</taxon>
        <taxon>Metazoa</taxon>
        <taxon>Ecdysozoa</taxon>
        <taxon>Arthropoda</taxon>
        <taxon>Hexapoda</taxon>
        <taxon>Collembola</taxon>
        <taxon>Entomobryomorpha</taxon>
        <taxon>Entomobryoidea</taxon>
        <taxon>Orchesellidae</taxon>
        <taxon>Orchesellinae</taxon>
        <taxon>Orchesella</taxon>
    </lineage>
</organism>
<keyword evidence="3" id="KW-1185">Reference proteome</keyword>